<dbReference type="InterPro" id="IPR002048">
    <property type="entry name" value="EF_hand_dom"/>
</dbReference>
<dbReference type="Proteomes" id="UP001190700">
    <property type="component" value="Unassembled WGS sequence"/>
</dbReference>
<dbReference type="EMBL" id="LGRX02028874">
    <property type="protein sequence ID" value="KAK3247546.1"/>
    <property type="molecule type" value="Genomic_DNA"/>
</dbReference>
<dbReference type="SUPFAM" id="SSF51126">
    <property type="entry name" value="Pectin lyase-like"/>
    <property type="match status" value="2"/>
</dbReference>
<dbReference type="AlphaFoldDB" id="A0AAE0C305"/>
<name>A0AAE0C305_9CHLO</name>
<sequence>MVVSFRSSLFRFLAIVVVPTIVSSHTSDFGPKSVRFATEEFIAVDEDGDGCITLNEFLLHFSEPSKSDSGQAARGDAPAGPRSAPLGELPASLPVPTVVTTEQELQVALTEAAKTPTNFIVVGVDYIPISEPLPRVSTEVTVAGNCTMTHSDYGLCTLDAGGTTSFFTASIGSRLELRGLHLTNGNCSSGCGVNAQYSAVFVYDCLLSNMVATVFSGGALLLTFSDALVNGTVIENCTSLGIGGGGISQVDAHLELYHSRLSHNRADIGGGIGVLESEADSEAGTLEGLSTILIHSSVLEGNEGGIIGGSIAAYLCSTEIAILVYDSVFENNWGDSAGVLYSYSCSFSFHMSVFTRNHGSRNGVVEMYAASANVDRCVFSDNSALGETSSFRVTSTSMYISDSIFADNFMDSDHGNAIYVDSKSFVELEHSIMENNLAKDKGAAVLVKGGTLLSYHTRFSANLAREGGALVSQGGNLILNHVFISANQANLNGGAVFLEAVQNASISDSMLFNNSQLSGEGMGGGLLAYDTEQNLTNVVFSQNTAYNGGGLAIAGGALRLRSVVVKGCTAIHTGGGLYITTVASFLQLSNAAPDVDGERVVFQANSAADRGGGLMLAGRTGRLQLRNTTCARNRVQNGDGGCMFLGEVETSQTLEVSMTLVRCTAAAGRVFEVF</sequence>
<feature type="domain" description="EF-hand" evidence="3">
    <location>
        <begin position="32"/>
        <end position="67"/>
    </location>
</feature>
<protein>
    <recommendedName>
        <fullName evidence="3">EF-hand domain-containing protein</fullName>
    </recommendedName>
</protein>
<dbReference type="InterPro" id="IPR011050">
    <property type="entry name" value="Pectin_lyase_fold/virulence"/>
</dbReference>
<dbReference type="PROSITE" id="PS00018">
    <property type="entry name" value="EF_HAND_1"/>
    <property type="match status" value="1"/>
</dbReference>
<reference evidence="4 5" key="1">
    <citation type="journal article" date="2015" name="Genome Biol. Evol.">
        <title>Comparative Genomics of a Bacterivorous Green Alga Reveals Evolutionary Causalities and Consequences of Phago-Mixotrophic Mode of Nutrition.</title>
        <authorList>
            <person name="Burns J.A."/>
            <person name="Paasch A."/>
            <person name="Narechania A."/>
            <person name="Kim E."/>
        </authorList>
    </citation>
    <scope>NUCLEOTIDE SEQUENCE [LARGE SCALE GENOMIC DNA]</scope>
    <source>
        <strain evidence="4 5">PLY_AMNH</strain>
    </source>
</reference>
<dbReference type="InterPro" id="IPR018247">
    <property type="entry name" value="EF_Hand_1_Ca_BS"/>
</dbReference>
<comment type="caution">
    <text evidence="4">The sequence shown here is derived from an EMBL/GenBank/DDBJ whole genome shotgun (WGS) entry which is preliminary data.</text>
</comment>
<evidence type="ECO:0000313" key="4">
    <source>
        <dbReference type="EMBL" id="KAK3247546.1"/>
    </source>
</evidence>
<gene>
    <name evidence="4" type="ORF">CYMTET_42965</name>
</gene>
<keyword evidence="5" id="KW-1185">Reference proteome</keyword>
<feature type="chain" id="PRO_5042117114" description="EF-hand domain-containing protein" evidence="2">
    <location>
        <begin position="25"/>
        <end position="674"/>
    </location>
</feature>
<proteinExistence type="predicted"/>
<dbReference type="GO" id="GO:0005509">
    <property type="term" value="F:calcium ion binding"/>
    <property type="evidence" value="ECO:0007669"/>
    <property type="project" value="InterPro"/>
</dbReference>
<evidence type="ECO:0000256" key="1">
    <source>
        <dbReference type="SAM" id="MobiDB-lite"/>
    </source>
</evidence>
<evidence type="ECO:0000259" key="3">
    <source>
        <dbReference type="PROSITE" id="PS50222"/>
    </source>
</evidence>
<evidence type="ECO:0000313" key="5">
    <source>
        <dbReference type="Proteomes" id="UP001190700"/>
    </source>
</evidence>
<dbReference type="PANTHER" id="PTHR11319:SF35">
    <property type="entry name" value="OUTER MEMBRANE PROTEIN PMPC-RELATED"/>
    <property type="match status" value="1"/>
</dbReference>
<dbReference type="PANTHER" id="PTHR11319">
    <property type="entry name" value="G PROTEIN-COUPLED RECEPTOR-RELATED"/>
    <property type="match status" value="1"/>
</dbReference>
<accession>A0AAE0C305</accession>
<feature type="signal peptide" evidence="2">
    <location>
        <begin position="1"/>
        <end position="24"/>
    </location>
</feature>
<feature type="region of interest" description="Disordered" evidence="1">
    <location>
        <begin position="65"/>
        <end position="91"/>
    </location>
</feature>
<evidence type="ECO:0000256" key="2">
    <source>
        <dbReference type="SAM" id="SignalP"/>
    </source>
</evidence>
<keyword evidence="2" id="KW-0732">Signal</keyword>
<organism evidence="4 5">
    <name type="scientific">Cymbomonas tetramitiformis</name>
    <dbReference type="NCBI Taxonomy" id="36881"/>
    <lineage>
        <taxon>Eukaryota</taxon>
        <taxon>Viridiplantae</taxon>
        <taxon>Chlorophyta</taxon>
        <taxon>Pyramimonadophyceae</taxon>
        <taxon>Pyramimonadales</taxon>
        <taxon>Pyramimonadaceae</taxon>
        <taxon>Cymbomonas</taxon>
    </lineage>
</organism>
<dbReference type="PROSITE" id="PS50222">
    <property type="entry name" value="EF_HAND_2"/>
    <property type="match status" value="1"/>
</dbReference>